<feature type="binding site" evidence="5">
    <location>
        <position position="231"/>
    </location>
    <ligand>
        <name>Fe cation</name>
        <dbReference type="ChEBI" id="CHEBI:24875"/>
        <note>catalytic</note>
    </ligand>
</feature>
<feature type="binding site" evidence="5">
    <location>
        <position position="508"/>
    </location>
    <ligand>
        <name>Fe cation</name>
        <dbReference type="ChEBI" id="CHEBI:24875"/>
        <note>catalytic</note>
    </ligand>
</feature>
<keyword evidence="3" id="KW-0560">Oxidoreductase</keyword>
<dbReference type="InParanoid" id="A0A2J7RQS5"/>
<dbReference type="GO" id="GO:0003834">
    <property type="term" value="F:beta-carotene 15,15'-dioxygenase activity"/>
    <property type="evidence" value="ECO:0007669"/>
    <property type="project" value="TreeGrafter"/>
</dbReference>
<evidence type="ECO:0000256" key="4">
    <source>
        <dbReference type="ARBA" id="ARBA00023004"/>
    </source>
</evidence>
<comment type="cofactor">
    <cofactor evidence="5">
        <name>Fe(2+)</name>
        <dbReference type="ChEBI" id="CHEBI:29033"/>
    </cofactor>
    <text evidence="5">Binds 1 Fe(2+) ion per subunit.</text>
</comment>
<keyword evidence="2 5" id="KW-0479">Metal-binding</keyword>
<feature type="binding site" evidence="5">
    <location>
        <position position="303"/>
    </location>
    <ligand>
        <name>Fe cation</name>
        <dbReference type="ChEBI" id="CHEBI:24875"/>
        <note>catalytic</note>
    </ligand>
</feature>
<evidence type="ECO:0000256" key="5">
    <source>
        <dbReference type="PIRSR" id="PIRSR604294-1"/>
    </source>
</evidence>
<name>A0A2J7RQS5_9NEOP</name>
<evidence type="ECO:0000313" key="7">
    <source>
        <dbReference type="Proteomes" id="UP000235965"/>
    </source>
</evidence>
<dbReference type="GO" id="GO:0010436">
    <property type="term" value="F:carotenoid dioxygenase activity"/>
    <property type="evidence" value="ECO:0007669"/>
    <property type="project" value="TreeGrafter"/>
</dbReference>
<accession>A0A2J7RQS5</accession>
<dbReference type="GO" id="GO:0016121">
    <property type="term" value="P:carotene catabolic process"/>
    <property type="evidence" value="ECO:0007669"/>
    <property type="project" value="TreeGrafter"/>
</dbReference>
<evidence type="ECO:0000256" key="3">
    <source>
        <dbReference type="ARBA" id="ARBA00023002"/>
    </source>
</evidence>
<dbReference type="STRING" id="105785.A0A2J7RQS5"/>
<keyword evidence="7" id="KW-1185">Reference proteome</keyword>
<evidence type="ECO:0000256" key="2">
    <source>
        <dbReference type="ARBA" id="ARBA00022723"/>
    </source>
</evidence>
<protein>
    <submittedName>
        <fullName evidence="6">Beta,beta-carotene 9',10'-oxygenase</fullName>
    </submittedName>
</protein>
<dbReference type="EMBL" id="NEVH01000618">
    <property type="protein sequence ID" value="PNF43184.1"/>
    <property type="molecule type" value="Genomic_DNA"/>
</dbReference>
<dbReference type="GO" id="GO:0046872">
    <property type="term" value="F:metal ion binding"/>
    <property type="evidence" value="ECO:0007669"/>
    <property type="project" value="UniProtKB-KW"/>
</dbReference>
<reference evidence="6 7" key="1">
    <citation type="submission" date="2017-12" db="EMBL/GenBank/DDBJ databases">
        <title>Hemimetabolous genomes reveal molecular basis of termite eusociality.</title>
        <authorList>
            <person name="Harrison M.C."/>
            <person name="Jongepier E."/>
            <person name="Robertson H.M."/>
            <person name="Arning N."/>
            <person name="Bitard-Feildel T."/>
            <person name="Chao H."/>
            <person name="Childers C.P."/>
            <person name="Dinh H."/>
            <person name="Doddapaneni H."/>
            <person name="Dugan S."/>
            <person name="Gowin J."/>
            <person name="Greiner C."/>
            <person name="Han Y."/>
            <person name="Hu H."/>
            <person name="Hughes D.S.T."/>
            <person name="Huylmans A.-K."/>
            <person name="Kemena C."/>
            <person name="Kremer L.P.M."/>
            <person name="Lee S.L."/>
            <person name="Lopez-Ezquerra A."/>
            <person name="Mallet L."/>
            <person name="Monroy-Kuhn J.M."/>
            <person name="Moser A."/>
            <person name="Murali S.C."/>
            <person name="Muzny D.M."/>
            <person name="Otani S."/>
            <person name="Piulachs M.-D."/>
            <person name="Poelchau M."/>
            <person name="Qu J."/>
            <person name="Schaub F."/>
            <person name="Wada-Katsumata A."/>
            <person name="Worley K.C."/>
            <person name="Xie Q."/>
            <person name="Ylla G."/>
            <person name="Poulsen M."/>
            <person name="Gibbs R.A."/>
            <person name="Schal C."/>
            <person name="Richards S."/>
            <person name="Belles X."/>
            <person name="Korb J."/>
            <person name="Bornberg-Bauer E."/>
        </authorList>
    </citation>
    <scope>NUCLEOTIDE SEQUENCE [LARGE SCALE GENOMIC DNA]</scope>
    <source>
        <tissue evidence="6">Whole body</tissue>
    </source>
</reference>
<evidence type="ECO:0000313" key="6">
    <source>
        <dbReference type="EMBL" id="PNF43184.1"/>
    </source>
</evidence>
<organism evidence="6 7">
    <name type="scientific">Cryptotermes secundus</name>
    <dbReference type="NCBI Taxonomy" id="105785"/>
    <lineage>
        <taxon>Eukaryota</taxon>
        <taxon>Metazoa</taxon>
        <taxon>Ecdysozoa</taxon>
        <taxon>Arthropoda</taxon>
        <taxon>Hexapoda</taxon>
        <taxon>Insecta</taxon>
        <taxon>Pterygota</taxon>
        <taxon>Neoptera</taxon>
        <taxon>Polyneoptera</taxon>
        <taxon>Dictyoptera</taxon>
        <taxon>Blattodea</taxon>
        <taxon>Blattoidea</taxon>
        <taxon>Termitoidae</taxon>
        <taxon>Kalotermitidae</taxon>
        <taxon>Cryptotermitinae</taxon>
        <taxon>Cryptotermes</taxon>
    </lineage>
</organism>
<gene>
    <name evidence="6" type="ORF">B7P43_G15677</name>
</gene>
<dbReference type="InterPro" id="IPR004294">
    <property type="entry name" value="Carotenoid_Oase"/>
</dbReference>
<comment type="similarity">
    <text evidence="1">Belongs to the carotenoid oxygenase family.</text>
</comment>
<dbReference type="AlphaFoldDB" id="A0A2J7RQS5"/>
<dbReference type="GO" id="GO:0042574">
    <property type="term" value="P:retinal metabolic process"/>
    <property type="evidence" value="ECO:0007669"/>
    <property type="project" value="TreeGrafter"/>
</dbReference>
<sequence>MADISALFTSTEEQISPVDAAVTGRFPEWLQGSFLRLGPGKFDIGDFVMNHWFDGYAVLYKFDIQKGKVTFTKRFLQSDAYKKAVAVGRPVFTEFGTKSYPDPCKNLFSRMMSSLIPDLTDNDAINVFTLEDAVYVATESNYLRRIEVESLATREKVDMTKLVGVNLASSHTYQDSQGSYYSMGTSLMSGPKYHIIRTPAAASGKAQDALSKAAVLVTIPSSWKTSMSYYHSFGMSENYIVFIEQPLIINSMKLVTAQVKGRCMRDCMTWSPEEQNKFYVVDKWSGQVLPIKYKSKKAFFLFHHINTYEEAGQLVVDVVAFDSPDIIDKLFLKKLRNNEMDAKDPGCGRRFVLPLPREKPDFPSGVNLVTLKTKATAKKVGDIIELMPQSLSEPGYELPTISRNIFGKKYRYYYCAGMYDPGPFRNSLIKVDVETGDVKTWRENEHTYPGEVQFVPCPGSASEDDGILLATVTDVRKGEPDFLLVLDAKSFTEVARAEVTVHIPNVIHGLFLPSS</sequence>
<dbReference type="Pfam" id="PF03055">
    <property type="entry name" value="RPE65"/>
    <property type="match status" value="1"/>
</dbReference>
<proteinExistence type="inferred from homology"/>
<dbReference type="OrthoDB" id="1069523at2759"/>
<dbReference type="PANTHER" id="PTHR10543:SF24">
    <property type="entry name" value="CAROTENOID ISOMEROOXYGENASE"/>
    <property type="match status" value="1"/>
</dbReference>
<evidence type="ECO:0000256" key="1">
    <source>
        <dbReference type="ARBA" id="ARBA00006787"/>
    </source>
</evidence>
<comment type="caution">
    <text evidence="6">The sequence shown here is derived from an EMBL/GenBank/DDBJ whole genome shotgun (WGS) entry which is preliminary data.</text>
</comment>
<dbReference type="Proteomes" id="UP000235965">
    <property type="component" value="Unassembled WGS sequence"/>
</dbReference>
<keyword evidence="4 5" id="KW-0408">Iron</keyword>
<feature type="binding site" evidence="5">
    <location>
        <position position="171"/>
    </location>
    <ligand>
        <name>Fe cation</name>
        <dbReference type="ChEBI" id="CHEBI:24875"/>
        <note>catalytic</note>
    </ligand>
</feature>
<dbReference type="PANTHER" id="PTHR10543">
    <property type="entry name" value="BETA-CAROTENE DIOXYGENASE"/>
    <property type="match status" value="1"/>
</dbReference>